<dbReference type="CDD" id="cd18808">
    <property type="entry name" value="SF1_C_Upf1"/>
    <property type="match status" value="1"/>
</dbReference>
<dbReference type="SMART" id="SM00382">
    <property type="entry name" value="AAA"/>
    <property type="match status" value="4"/>
</dbReference>
<name>A0AAN8RD86_9PEZI</name>
<evidence type="ECO:0000256" key="5">
    <source>
        <dbReference type="SAM" id="Coils"/>
    </source>
</evidence>
<evidence type="ECO:0000313" key="8">
    <source>
        <dbReference type="EMBL" id="KAK6344622.1"/>
    </source>
</evidence>
<dbReference type="GO" id="GO:0004386">
    <property type="term" value="F:helicase activity"/>
    <property type="evidence" value="ECO:0007669"/>
    <property type="project" value="InterPro"/>
</dbReference>
<accession>A0AAN8RD86</accession>
<dbReference type="CDD" id="cd06008">
    <property type="entry name" value="NF-X1-zinc-finger"/>
    <property type="match status" value="1"/>
</dbReference>
<feature type="compositionally biased region" description="Low complexity" evidence="6">
    <location>
        <begin position="1610"/>
        <end position="1630"/>
    </location>
</feature>
<dbReference type="InterPro" id="IPR000641">
    <property type="entry name" value="CbxX/CfxQ"/>
</dbReference>
<feature type="region of interest" description="Disordered" evidence="6">
    <location>
        <begin position="2553"/>
        <end position="2632"/>
    </location>
</feature>
<dbReference type="Pfam" id="PF13086">
    <property type="entry name" value="AAA_11"/>
    <property type="match status" value="1"/>
</dbReference>
<dbReference type="InterPro" id="IPR003593">
    <property type="entry name" value="AAA+_ATPase"/>
</dbReference>
<feature type="region of interest" description="Disordered" evidence="6">
    <location>
        <begin position="1354"/>
        <end position="1405"/>
    </location>
</feature>
<feature type="compositionally biased region" description="Polar residues" evidence="6">
    <location>
        <begin position="1455"/>
        <end position="1466"/>
    </location>
</feature>
<feature type="region of interest" description="Disordered" evidence="6">
    <location>
        <begin position="1567"/>
        <end position="1650"/>
    </location>
</feature>
<feature type="coiled-coil region" evidence="5">
    <location>
        <begin position="2689"/>
        <end position="2730"/>
    </location>
</feature>
<dbReference type="InterPro" id="IPR003959">
    <property type="entry name" value="ATPase_AAA_core"/>
</dbReference>
<dbReference type="FunFam" id="1.10.8.60:FF:000160">
    <property type="entry name" value="WGS project CABT00000000 data, contig 2.55"/>
    <property type="match status" value="1"/>
</dbReference>
<dbReference type="PANTHER" id="PTHR43392">
    <property type="entry name" value="AAA-TYPE ATPASE FAMILY PROTEIN / ANKYRIN REPEAT FAMILY PROTEIN"/>
    <property type="match status" value="1"/>
</dbReference>
<sequence length="2783" mass="311019">MSPSASRRSGRSGGSKSRRHPQSNRGDHGPSNSNPQSESGSQNISTGDDSRRRTPAPHSRLMPNLNLDTLSGTTIERSRAFTQRFYDGEIKVTSPDVAKNFLRALIRQCGEGNVLEECVSAVGNSVHGIFAIVEALSHHENLKETSFINKFAGQLFLFLTYQAGINAPGSDVNSFDDHIRRIVSRIVEDNDYMFRYFIKAGARGSLNSETIEGLGRLILYYLSFAPRAPDYIEEIIASPKILEGLTNAAHESVQYIGKTFKYWLECDKHLRVDKNAKFSPGGRHDNDMKDYRKIRIIPTPAELNCLEPPYLPKSTISTKAKGDSRVGLHLDTQFRLLREEMINEVRADYYDCIDGKQTGIKPNNTSERQKLVLKNLKWGDWDFHGAKRHRRFGIRLLLPDGLGKYVKFGGKSYEKLLADDPNFPYKSNQLAALIIDNEVIGFGKLARDIDCLRESPPAIVLTLDDLDTVRHIVKKVLETVKDQDEGEADIKLVSVDSPVYAHEPILKRLQTMRAIPLAEELLHFEKGKEVEKTSFYPSDLIPHINPETSLKEHVRAGTSSMTMDQAQCVAIKHALQNKVSLIQGPPGTGKTMVGNVIAKLLYLYTKESMLVITHQNHICDEFLENLLEMGVRTEHVVRLGSQYSNATRPVTVNELSDETYIFNSVRNAMDSIRFHIDAAWNLVEEAIKELFSGPKNWENIRQIAIRFGEKNPKEPEDRFGYISAFTVPKGWEEVILEEDPKCLVLTHEELFQLWATDSQCPTGMQSYLTDDGRELWDMPPGDREILLDWFQEALVEDQIEGVINAVRTFNQQIDELGRWKDTRLRSLFKEKRVIAATTNGAAKYLPIIADAAPKILIVEEAAQILESHVLAALHDKVEQIIMIGDQKQLRPRCETWEFQHDSERGYDFDISLFERLMNTGFPCDVLETQHRARPEISKIIRTLTYPNLKDHKSVHQLAPVRGLQRSVTWMAHQYQESSAENLVTRNTKMAKKSSKVNEFEADMVVSIIRYLGLQGYASDHIVVITPYLAQVGLITKKMKERGECDVLLSQGDYHELVRAGMMEARELKGVKKYIEVSTVDQFQGSDRDIVIVSMVRCNPERKASFIRAPERANVLLSRARKALIILGDLYSVTDHGIHMGQSTWRDVFRHFKAEGHILDGIPIVCQNHPHQKYICKTPEELDFCAPEGRCRLPCEAPLSCGKHTCSFVCHGGPDHSRMECTVMEKKMCSRGHEWDDFCWTKNPKPCEKCGMITDHFKSMRDEEEAQKTREFETSMAAEEAGLEQAQKSQKLEAERQDKLEFKRGQRLIAEGKIDPPPRRRPRMQPEMAELLAKKEWEAKRAEELADLDRRIAAEKSSSQAASPMKFGPRPLSVSDLTHKYSGKENIGPSESTANNASEDAQESQIPARFRVPGIPISNDPVTLVSCGVVDKGSDSEIMFEVNIQAPKHRARKQRAVTSSVQNSDPVQSKAIPSSPPVKIAPFPVNSESSEQSSSTPSINEEHITVEEVSDVDTLQTGDSDSGASVVVEEPPTFIEEISHTGNTSTLIVDNESSVVNGDINETMEATENFLPPSTPSSRAASINSSQPANSASPKSSQAPKTPRLSTPRGSKSARSAKSSTKSNSLPSSAKKSIQTPSSPSNDPFPSASRDEWRCHKAVTKDSNTALDQIMDMIGMEHVKEQVLAIKNKVDTVHRQRVNLRGERFHIALLGNPGTGKTTFAALYAKFLRSEGVLEGLSYVETTGARLAHDGINGLQDIFSQLLSSNGGTLFIDEAYQLVTSGALEGKQVLDFLLSEMEKHVGKIIVIISGYNKEMERFFEHNPGLNSRIPYRVQFEDFTNEELLYILQDTIKIKFGNRMKIEDGYGGLYMRIISRRLGRMRGMPGCGNARGVQNTVARILERQAARLTKERKQGLDADDFLLTKEDVIGPAPSKAAMESDAWKELHQLIGLDAVKQSVKVLLGRMENNYKRELVEEKPIDVSLNRVFLGSPGTGKTSVAKIYGKVLAQLGLLSSGEVVLKTPSDFLGRALGESESNTKSILNASRGKVLIIDEAYMFNPKLNGADDPYKSAVIDTIVSEVQNVPGDDQCVLLLGYKDDLEKMFNAVNPGLSRRFPLSDGFVFEDFTDIELSKILDLKLRLAEIQASPESREVAIRKINQRRQKVNFGNAGEVENLLSVAKERMLKRQIDGEDSASELLPTDFDPDHDRGTRADSGLADLFKDLIGVEDVIRRFEEYQASTMAMRGRGIDPKEYIPLLFIFKGPPGTGKTTTARKMGQIFYNMGFLASSEVVECSASDLVAEYVGQTPHKTRKKLEQGLGKVLFIDEAYRLQHNQYGLEASNEIVDAVTKPKYMGNLVIILAGYDEGMDELLTVNVGLASRFSEVIQFPDVDYHTAIEIVKTEVKKAQVDIPSLEDKDSDQYAELLGLLKEISEASGWGHARDAQNLAKGMTNKAYRSVKSFNGPIVVTHEIAAGVLVDMLKQRKGREFVMPVFKPKATLPPSKVQYAEPVEAPQVKVNIVTEQATEVAKATEAEKIVPPETLVKIVPKTEPIVDEAMESPPSTEAEKPALPEASEKIVSTTEPTVNKTVAPQPPTEVAAKKKQKCNNPKKAKGKGKLVSLPKTSSCNETGTTSGDLEALSQFQADEEARAAQQEKRKSELRQRLAIAQPEYEKAAANYASKSIEYRMRRAPVFKQRIQDAKSKATELENEIKDIENEIKDIEKEVEEMAQGKKVREAREKINMTKLNKMGLCPKRYHWIKTKEGYRCAGGEHSVTNEELDAYSL</sequence>
<dbReference type="Gene3D" id="3.40.50.300">
    <property type="entry name" value="P-loop containing nucleotide triphosphate hydrolases"/>
    <property type="match status" value="5"/>
</dbReference>
<dbReference type="GO" id="GO:0005524">
    <property type="term" value="F:ATP binding"/>
    <property type="evidence" value="ECO:0007669"/>
    <property type="project" value="UniProtKB-KW"/>
</dbReference>
<feature type="compositionally biased region" description="Polar residues" evidence="6">
    <location>
        <begin position="2576"/>
        <end position="2588"/>
    </location>
</feature>
<feature type="domain" description="AAA+ ATPase" evidence="7">
    <location>
        <begin position="576"/>
        <end position="894"/>
    </location>
</feature>
<dbReference type="Pfam" id="PF17866">
    <property type="entry name" value="AAA_lid_6"/>
    <property type="match status" value="2"/>
</dbReference>
<dbReference type="Pfam" id="PF13087">
    <property type="entry name" value="AAA_12"/>
    <property type="match status" value="1"/>
</dbReference>
<dbReference type="Gene3D" id="1.10.8.60">
    <property type="match status" value="2"/>
</dbReference>
<dbReference type="InterPro" id="IPR041677">
    <property type="entry name" value="DNA2/NAM7_AAA_11"/>
</dbReference>
<feature type="region of interest" description="Disordered" evidence="6">
    <location>
        <begin position="1446"/>
        <end position="1499"/>
    </location>
</feature>
<feature type="domain" description="AAA+ ATPase" evidence="7">
    <location>
        <begin position="2253"/>
        <end position="2390"/>
    </location>
</feature>
<evidence type="ECO:0000256" key="4">
    <source>
        <dbReference type="ARBA" id="ARBA00022840"/>
    </source>
</evidence>
<keyword evidence="3" id="KW-0378">Hydrolase</keyword>
<dbReference type="InterPro" id="IPR041679">
    <property type="entry name" value="DNA2/NAM7-like_C"/>
</dbReference>
<evidence type="ECO:0000256" key="1">
    <source>
        <dbReference type="ARBA" id="ARBA00010378"/>
    </source>
</evidence>
<dbReference type="InterPro" id="IPR047187">
    <property type="entry name" value="SF1_C_Upf1"/>
</dbReference>
<feature type="compositionally biased region" description="Polar residues" evidence="6">
    <location>
        <begin position="2620"/>
        <end position="2632"/>
    </location>
</feature>
<dbReference type="SUPFAM" id="SSF52540">
    <property type="entry name" value="P-loop containing nucleoside triphosphate hydrolases"/>
    <property type="match status" value="4"/>
</dbReference>
<keyword evidence="9" id="KW-1185">Reference proteome</keyword>
<feature type="compositionally biased region" description="Basic and acidic residues" evidence="6">
    <location>
        <begin position="2563"/>
        <end position="2574"/>
    </location>
</feature>
<evidence type="ECO:0000256" key="2">
    <source>
        <dbReference type="ARBA" id="ARBA00022741"/>
    </source>
</evidence>
<dbReference type="InterPro" id="IPR050773">
    <property type="entry name" value="CbxX/CfxQ_RuBisCO_ESX"/>
</dbReference>
<gene>
    <name evidence="8" type="ORF">TWF718_006580</name>
</gene>
<evidence type="ECO:0000259" key="7">
    <source>
        <dbReference type="SMART" id="SM00382"/>
    </source>
</evidence>
<comment type="similarity">
    <text evidence="1">Belongs to the CbxX/CfxQ family.</text>
</comment>
<proteinExistence type="inferred from homology"/>
<feature type="region of interest" description="Disordered" evidence="6">
    <location>
        <begin position="1"/>
        <end position="66"/>
    </location>
</feature>
<evidence type="ECO:0000313" key="9">
    <source>
        <dbReference type="Proteomes" id="UP001313282"/>
    </source>
</evidence>
<dbReference type="GO" id="GO:0016887">
    <property type="term" value="F:ATP hydrolysis activity"/>
    <property type="evidence" value="ECO:0007669"/>
    <property type="project" value="InterPro"/>
</dbReference>
<reference evidence="8 9" key="1">
    <citation type="submission" date="2019-10" db="EMBL/GenBank/DDBJ databases">
        <authorList>
            <person name="Palmer J.M."/>
        </authorList>
    </citation>
    <scope>NUCLEOTIDE SEQUENCE [LARGE SCALE GENOMIC DNA]</scope>
    <source>
        <strain evidence="8 9">TWF718</strain>
    </source>
</reference>
<keyword evidence="5" id="KW-0175">Coiled coil</keyword>
<feature type="compositionally biased region" description="Polar residues" evidence="6">
    <location>
        <begin position="1631"/>
        <end position="1643"/>
    </location>
</feature>
<dbReference type="Proteomes" id="UP001313282">
    <property type="component" value="Unassembled WGS sequence"/>
</dbReference>
<evidence type="ECO:0000256" key="3">
    <source>
        <dbReference type="ARBA" id="ARBA00022806"/>
    </source>
</evidence>
<comment type="caution">
    <text evidence="8">The sequence shown here is derived from an EMBL/GenBank/DDBJ whole genome shotgun (WGS) entry which is preliminary data.</text>
</comment>
<feature type="compositionally biased region" description="Basic residues" evidence="6">
    <location>
        <begin position="2599"/>
        <end position="2614"/>
    </location>
</feature>
<feature type="compositionally biased region" description="Polar residues" evidence="6">
    <location>
        <begin position="1575"/>
        <end position="1609"/>
    </location>
</feature>
<organism evidence="8 9">
    <name type="scientific">Orbilia javanica</name>
    <dbReference type="NCBI Taxonomy" id="47235"/>
    <lineage>
        <taxon>Eukaryota</taxon>
        <taxon>Fungi</taxon>
        <taxon>Dikarya</taxon>
        <taxon>Ascomycota</taxon>
        <taxon>Pezizomycotina</taxon>
        <taxon>Orbiliomycetes</taxon>
        <taxon>Orbiliales</taxon>
        <taxon>Orbiliaceae</taxon>
        <taxon>Orbilia</taxon>
    </lineage>
</organism>
<evidence type="ECO:0000256" key="6">
    <source>
        <dbReference type="SAM" id="MobiDB-lite"/>
    </source>
</evidence>
<dbReference type="EMBL" id="JAVHNR010000004">
    <property type="protein sequence ID" value="KAK6344622.1"/>
    <property type="molecule type" value="Genomic_DNA"/>
</dbReference>
<keyword evidence="2" id="KW-0547">Nucleotide-binding</keyword>
<feature type="compositionally biased region" description="Polar residues" evidence="6">
    <location>
        <begin position="1388"/>
        <end position="1404"/>
    </location>
</feature>
<dbReference type="PANTHER" id="PTHR43392:SF2">
    <property type="entry name" value="AAA-TYPE ATPASE FAMILY PROTEIN _ ANKYRIN REPEAT FAMILY PROTEIN"/>
    <property type="match status" value="1"/>
</dbReference>
<keyword evidence="3" id="KW-0347">Helicase</keyword>
<feature type="domain" description="AAA+ ATPase" evidence="7">
    <location>
        <begin position="1702"/>
        <end position="1838"/>
    </location>
</feature>
<protein>
    <recommendedName>
        <fullName evidence="7">AAA+ ATPase domain-containing protein</fullName>
    </recommendedName>
</protein>
<dbReference type="Pfam" id="PF00004">
    <property type="entry name" value="AAA"/>
    <property type="match status" value="3"/>
</dbReference>
<dbReference type="PRINTS" id="PR00819">
    <property type="entry name" value="CBXCFQXSUPER"/>
</dbReference>
<keyword evidence="4" id="KW-0067">ATP-binding</keyword>
<dbReference type="InterPro" id="IPR027417">
    <property type="entry name" value="P-loop_NTPase"/>
</dbReference>
<dbReference type="FunFam" id="3.40.50.300:FF:000216">
    <property type="entry name" value="Type VII secretion ATPase EccA"/>
    <property type="match status" value="2"/>
</dbReference>
<feature type="domain" description="AAA+ ATPase" evidence="7">
    <location>
        <begin position="1981"/>
        <end position="2119"/>
    </location>
</feature>
<feature type="compositionally biased region" description="Polar residues" evidence="6">
    <location>
        <begin position="30"/>
        <end position="47"/>
    </location>
</feature>
<dbReference type="CDD" id="cd00009">
    <property type="entry name" value="AAA"/>
    <property type="match status" value="3"/>
</dbReference>
<dbReference type="InterPro" id="IPR041627">
    <property type="entry name" value="AAA_lid_6"/>
</dbReference>